<dbReference type="OrthoDB" id="4319499at2"/>
<dbReference type="PANTHER" id="PTHR43884">
    <property type="entry name" value="ACYL-COA DEHYDROGENASE"/>
    <property type="match status" value="1"/>
</dbReference>
<dbReference type="EC" id="1.3.99.-" evidence="8"/>
<protein>
    <submittedName>
        <fullName evidence="8">Acyl-CoA dehydrogenase FadE27</fullName>
        <ecNumber evidence="8">1.3.99.-</ecNumber>
    </submittedName>
</protein>
<evidence type="ECO:0000313" key="8">
    <source>
        <dbReference type="EMBL" id="CAA0103613.1"/>
    </source>
</evidence>
<evidence type="ECO:0000256" key="2">
    <source>
        <dbReference type="ARBA" id="ARBA00009347"/>
    </source>
</evidence>
<dbReference type="InterPro" id="IPR009075">
    <property type="entry name" value="AcylCo_DH/oxidase_C"/>
</dbReference>
<evidence type="ECO:0000313" key="9">
    <source>
        <dbReference type="Proteomes" id="UP000434580"/>
    </source>
</evidence>
<dbReference type="InterPro" id="IPR037069">
    <property type="entry name" value="AcylCoA_DH/ox_N_sf"/>
</dbReference>
<evidence type="ECO:0000259" key="6">
    <source>
        <dbReference type="Pfam" id="PF00441"/>
    </source>
</evidence>
<evidence type="ECO:0000256" key="1">
    <source>
        <dbReference type="ARBA" id="ARBA00001974"/>
    </source>
</evidence>
<dbReference type="InterPro" id="IPR046373">
    <property type="entry name" value="Acyl-CoA_Oxase/DH_mid-dom_sf"/>
</dbReference>
<sequence>MDFAFNETQLEVQKLANQILTDLSTTERLNEIDKQEERFDENLWAQLAEAGLLGAAFSEENGGMGFGFTELCLFIEEVGRRVAAAPVVPVIVSAALPIQKFGTVEQQQRFLPAVAAGKKLITAGLSEERAECPSEPFTIAETSGAGYKLTGTKIAVPFANRAERVLVTAKIGNDVGVFLLDPKVDGVTLTAERSTTLEPWFEVAMNGAEVAAEDVLIVDGGKAAAQWTSERTVAAYCAMQLGVADESTRTTAAFTCDRYQFDVPIGSFQAVQHRAADCFIDVTCLKLTTYQAVSRLELELDATNEVTIAKIWAGDTGHRVSYAAQHLHGGTGIDKDYHLWRYSLWARQLEMTLGSSAALLGALGERIAAGEAFQN</sequence>
<organism evidence="8 9">
    <name type="scientific">BD1-7 clade bacterium</name>
    <dbReference type="NCBI Taxonomy" id="2029982"/>
    <lineage>
        <taxon>Bacteria</taxon>
        <taxon>Pseudomonadati</taxon>
        <taxon>Pseudomonadota</taxon>
        <taxon>Gammaproteobacteria</taxon>
        <taxon>Cellvibrionales</taxon>
        <taxon>Spongiibacteraceae</taxon>
        <taxon>BD1-7 clade</taxon>
    </lineage>
</organism>
<comment type="similarity">
    <text evidence="2">Belongs to the acyl-CoA dehydrogenase family.</text>
</comment>
<feature type="domain" description="Acyl-CoA dehydrogenase/oxidase C-terminal" evidence="6">
    <location>
        <begin position="223"/>
        <end position="367"/>
    </location>
</feature>
<keyword evidence="5 8" id="KW-0560">Oxidoreductase</keyword>
<evidence type="ECO:0000256" key="5">
    <source>
        <dbReference type="ARBA" id="ARBA00023002"/>
    </source>
</evidence>
<dbReference type="SUPFAM" id="SSF47203">
    <property type="entry name" value="Acyl-CoA dehydrogenase C-terminal domain-like"/>
    <property type="match status" value="1"/>
</dbReference>
<evidence type="ECO:0000256" key="4">
    <source>
        <dbReference type="ARBA" id="ARBA00022827"/>
    </source>
</evidence>
<dbReference type="PANTHER" id="PTHR43884:SF20">
    <property type="entry name" value="ACYL-COA DEHYDROGENASE FADE28"/>
    <property type="match status" value="1"/>
</dbReference>
<dbReference type="Pfam" id="PF02771">
    <property type="entry name" value="Acyl-CoA_dh_N"/>
    <property type="match status" value="1"/>
</dbReference>
<dbReference type="AlphaFoldDB" id="A0A5S9PI58"/>
<keyword evidence="3" id="KW-0285">Flavoprotein</keyword>
<gene>
    <name evidence="8" type="ORF">DPBNPPHM_00966</name>
</gene>
<proteinExistence type="inferred from homology"/>
<evidence type="ECO:0000259" key="7">
    <source>
        <dbReference type="Pfam" id="PF02771"/>
    </source>
</evidence>
<keyword evidence="4" id="KW-0274">FAD</keyword>
<dbReference type="InterPro" id="IPR036250">
    <property type="entry name" value="AcylCo_DH-like_C"/>
</dbReference>
<dbReference type="Gene3D" id="1.20.140.10">
    <property type="entry name" value="Butyryl-CoA Dehydrogenase, subunit A, domain 3"/>
    <property type="match status" value="1"/>
</dbReference>
<dbReference type="Gene3D" id="2.40.110.10">
    <property type="entry name" value="Butyryl-CoA Dehydrogenase, subunit A, domain 2"/>
    <property type="match status" value="1"/>
</dbReference>
<dbReference type="EMBL" id="CACSII010000012">
    <property type="protein sequence ID" value="CAA0103613.1"/>
    <property type="molecule type" value="Genomic_DNA"/>
</dbReference>
<dbReference type="GO" id="GO:0003995">
    <property type="term" value="F:acyl-CoA dehydrogenase activity"/>
    <property type="evidence" value="ECO:0007669"/>
    <property type="project" value="TreeGrafter"/>
</dbReference>
<accession>A0A5S9PI58</accession>
<dbReference type="Gene3D" id="1.10.540.10">
    <property type="entry name" value="Acyl-CoA dehydrogenase/oxidase, N-terminal domain"/>
    <property type="match status" value="1"/>
</dbReference>
<dbReference type="Proteomes" id="UP000434580">
    <property type="component" value="Unassembled WGS sequence"/>
</dbReference>
<feature type="domain" description="Acyl-CoA dehydrogenase/oxidase N-terminal" evidence="7">
    <location>
        <begin position="7"/>
        <end position="118"/>
    </location>
</feature>
<name>A0A5S9PI58_9GAMM</name>
<dbReference type="Pfam" id="PF00441">
    <property type="entry name" value="Acyl-CoA_dh_1"/>
    <property type="match status" value="1"/>
</dbReference>
<dbReference type="InterPro" id="IPR009100">
    <property type="entry name" value="AcylCoA_DH/oxidase_NM_dom_sf"/>
</dbReference>
<evidence type="ECO:0000256" key="3">
    <source>
        <dbReference type="ARBA" id="ARBA00022630"/>
    </source>
</evidence>
<dbReference type="GO" id="GO:0050660">
    <property type="term" value="F:flavin adenine dinucleotide binding"/>
    <property type="evidence" value="ECO:0007669"/>
    <property type="project" value="InterPro"/>
</dbReference>
<dbReference type="SUPFAM" id="SSF56645">
    <property type="entry name" value="Acyl-CoA dehydrogenase NM domain-like"/>
    <property type="match status" value="1"/>
</dbReference>
<reference evidence="8 9" key="1">
    <citation type="submission" date="2019-11" db="EMBL/GenBank/DDBJ databases">
        <authorList>
            <person name="Holert J."/>
        </authorList>
    </citation>
    <scope>NUCLEOTIDE SEQUENCE [LARGE SCALE GENOMIC DNA]</scope>
    <source>
        <strain evidence="8">BC5_2</strain>
    </source>
</reference>
<comment type="cofactor">
    <cofactor evidence="1">
        <name>FAD</name>
        <dbReference type="ChEBI" id="CHEBI:57692"/>
    </cofactor>
</comment>
<dbReference type="InterPro" id="IPR013786">
    <property type="entry name" value="AcylCoA_DH/ox_N"/>
</dbReference>
<dbReference type="CDD" id="cd00567">
    <property type="entry name" value="ACAD"/>
    <property type="match status" value="1"/>
</dbReference>